<evidence type="ECO:0000313" key="2">
    <source>
        <dbReference type="Proteomes" id="UP000198769"/>
    </source>
</evidence>
<sequence>MRFEYLTFLVYSPRGKNTVAMQSKNLEGLIKNGEAGFTNHLSLLKRK</sequence>
<accession>A0A1I4YX87</accession>
<evidence type="ECO:0000313" key="1">
    <source>
        <dbReference type="EMBL" id="SFN42588.1"/>
    </source>
</evidence>
<dbReference type="EMBL" id="FOVD01000003">
    <property type="protein sequence ID" value="SFN42588.1"/>
    <property type="molecule type" value="Genomic_DNA"/>
</dbReference>
<protein>
    <submittedName>
        <fullName evidence="1">Uncharacterized protein</fullName>
    </submittedName>
</protein>
<dbReference type="AlphaFoldDB" id="A0A1I4YX87"/>
<proteinExistence type="predicted"/>
<dbReference type="Proteomes" id="UP000198769">
    <property type="component" value="Unassembled WGS sequence"/>
</dbReference>
<gene>
    <name evidence="1" type="ORF">SAMN05421594_2743</name>
</gene>
<keyword evidence="2" id="KW-1185">Reference proteome</keyword>
<reference evidence="2" key="1">
    <citation type="submission" date="2016-10" db="EMBL/GenBank/DDBJ databases">
        <authorList>
            <person name="Varghese N."/>
            <person name="Submissions S."/>
        </authorList>
    </citation>
    <scope>NUCLEOTIDE SEQUENCE [LARGE SCALE GENOMIC DNA]</scope>
    <source>
        <strain evidence="2">DSM 25575</strain>
    </source>
</reference>
<organism evidence="1 2">
    <name type="scientific">Chryseobacterium oleae</name>
    <dbReference type="NCBI Taxonomy" id="491207"/>
    <lineage>
        <taxon>Bacteria</taxon>
        <taxon>Pseudomonadati</taxon>
        <taxon>Bacteroidota</taxon>
        <taxon>Flavobacteriia</taxon>
        <taxon>Flavobacteriales</taxon>
        <taxon>Weeksellaceae</taxon>
        <taxon>Chryseobacterium group</taxon>
        <taxon>Chryseobacterium</taxon>
    </lineage>
</organism>
<name>A0A1I4YX87_CHROL</name>